<dbReference type="CDD" id="cd02027">
    <property type="entry name" value="APSK"/>
    <property type="match status" value="1"/>
</dbReference>
<comment type="catalytic activity">
    <reaction evidence="1 11">
        <text>adenosine 5'-phosphosulfate + ATP = 3'-phosphoadenylyl sulfate + ADP + H(+)</text>
        <dbReference type="Rhea" id="RHEA:24152"/>
        <dbReference type="ChEBI" id="CHEBI:15378"/>
        <dbReference type="ChEBI" id="CHEBI:30616"/>
        <dbReference type="ChEBI" id="CHEBI:58243"/>
        <dbReference type="ChEBI" id="CHEBI:58339"/>
        <dbReference type="ChEBI" id="CHEBI:456216"/>
        <dbReference type="EC" id="2.7.1.25"/>
    </reaction>
</comment>
<evidence type="ECO:0000313" key="13">
    <source>
        <dbReference type="EMBL" id="KAK5086277.1"/>
    </source>
</evidence>
<keyword evidence="10" id="KW-0198">Cysteine biosynthesis</keyword>
<dbReference type="PANTHER" id="PTHR11055">
    <property type="entry name" value="BIFUNCTIONAL 3'-PHOSPHOADENOSINE 5'-PHOSPHOSULFATE SYNTHASE"/>
    <property type="match status" value="1"/>
</dbReference>
<evidence type="ECO:0000313" key="14">
    <source>
        <dbReference type="Proteomes" id="UP001345013"/>
    </source>
</evidence>
<dbReference type="InterPro" id="IPR059117">
    <property type="entry name" value="APS_kinase_dom"/>
</dbReference>
<dbReference type="Pfam" id="PF01583">
    <property type="entry name" value="APS_kinase"/>
    <property type="match status" value="1"/>
</dbReference>
<reference evidence="13 14" key="1">
    <citation type="submission" date="2023-08" db="EMBL/GenBank/DDBJ databases">
        <title>Black Yeasts Isolated from many extreme environments.</title>
        <authorList>
            <person name="Coleine C."/>
            <person name="Stajich J.E."/>
            <person name="Selbmann L."/>
        </authorList>
    </citation>
    <scope>NUCLEOTIDE SEQUENCE [LARGE SCALE GENOMIC DNA]</scope>
    <source>
        <strain evidence="13 14">CCFEE 5885</strain>
    </source>
</reference>
<feature type="domain" description="APS kinase" evidence="12">
    <location>
        <begin position="51"/>
        <end position="211"/>
    </location>
</feature>
<evidence type="ECO:0000256" key="2">
    <source>
        <dbReference type="ARBA" id="ARBA00004806"/>
    </source>
</evidence>
<proteinExistence type="inferred from homology"/>
<evidence type="ECO:0000256" key="7">
    <source>
        <dbReference type="ARBA" id="ARBA00022741"/>
    </source>
</evidence>
<evidence type="ECO:0000256" key="9">
    <source>
        <dbReference type="ARBA" id="ARBA00022840"/>
    </source>
</evidence>
<name>A0ABR0K5J9_9EURO</name>
<evidence type="ECO:0000256" key="11">
    <source>
        <dbReference type="RuleBase" id="RU004347"/>
    </source>
</evidence>
<evidence type="ECO:0000256" key="6">
    <source>
        <dbReference type="ARBA" id="ARBA00022679"/>
    </source>
</evidence>
<dbReference type="NCBIfam" id="NF003013">
    <property type="entry name" value="PRK03846.1"/>
    <property type="match status" value="1"/>
</dbReference>
<evidence type="ECO:0000256" key="8">
    <source>
        <dbReference type="ARBA" id="ARBA00022777"/>
    </source>
</evidence>
<evidence type="ECO:0000256" key="4">
    <source>
        <dbReference type="ARBA" id="ARBA00012121"/>
    </source>
</evidence>
<sequence length="243" mass="27119">MATREQRLQINPTRNLIANLPNPKLTNMSSNITYHPSPVTPTIRSSLRRQQGLTIWLTGLSASGKSTIAVALEQALLRKPINLNAYRLDGDNIRFGLNKDLGFTPKDREENIRRIAEVAKLFADSCTIAITSFISPYRADRDLARQLHEAERPGGEKGVPFVEVWIDVPVDVAEQRDPKGLYKKAREGKIPEFTGISAPYEEPLKPEIHIKSAETSVEDAVKTIVKYLEDKGYLSAPAEAKED</sequence>
<keyword evidence="9 11" id="KW-0067">ATP-binding</keyword>
<comment type="pathway">
    <text evidence="2 11">Sulfur metabolism; hydrogen sulfide biosynthesis; sulfite from sulfate: step 2/3.</text>
</comment>
<dbReference type="Gene3D" id="3.40.50.300">
    <property type="entry name" value="P-loop containing nucleotide triphosphate hydrolases"/>
    <property type="match status" value="1"/>
</dbReference>
<keyword evidence="6 11" id="KW-0808">Transferase</keyword>
<comment type="function">
    <text evidence="11">Catalyzes the synthesis of activated sulfate.</text>
</comment>
<accession>A0ABR0K5J9</accession>
<keyword evidence="14" id="KW-1185">Reference proteome</keyword>
<dbReference type="GO" id="GO:0004020">
    <property type="term" value="F:adenylylsulfate kinase activity"/>
    <property type="evidence" value="ECO:0007669"/>
    <property type="project" value="UniProtKB-EC"/>
</dbReference>
<evidence type="ECO:0000256" key="5">
    <source>
        <dbReference type="ARBA" id="ARBA00018163"/>
    </source>
</evidence>
<evidence type="ECO:0000259" key="12">
    <source>
        <dbReference type="Pfam" id="PF01583"/>
    </source>
</evidence>
<evidence type="ECO:0000256" key="3">
    <source>
        <dbReference type="ARBA" id="ARBA00007008"/>
    </source>
</evidence>
<dbReference type="InterPro" id="IPR002891">
    <property type="entry name" value="APS"/>
</dbReference>
<dbReference type="InterPro" id="IPR027417">
    <property type="entry name" value="P-loop_NTPase"/>
</dbReference>
<dbReference type="HAMAP" id="MF_00065">
    <property type="entry name" value="Adenylyl_sulf_kinase"/>
    <property type="match status" value="1"/>
</dbReference>
<dbReference type="EMBL" id="JAVRRG010000096">
    <property type="protein sequence ID" value="KAK5086277.1"/>
    <property type="molecule type" value="Genomic_DNA"/>
</dbReference>
<keyword evidence="7 11" id="KW-0547">Nucleotide-binding</keyword>
<keyword evidence="10" id="KW-0028">Amino-acid biosynthesis</keyword>
<dbReference type="SUPFAM" id="SSF52540">
    <property type="entry name" value="P-loop containing nucleoside triphosphate hydrolases"/>
    <property type="match status" value="1"/>
</dbReference>
<evidence type="ECO:0000256" key="1">
    <source>
        <dbReference type="ARBA" id="ARBA00001823"/>
    </source>
</evidence>
<comment type="similarity">
    <text evidence="3 11">Belongs to the APS kinase family.</text>
</comment>
<evidence type="ECO:0000256" key="10">
    <source>
        <dbReference type="ARBA" id="ARBA00023192"/>
    </source>
</evidence>
<gene>
    <name evidence="13" type="primary">MET14</name>
    <name evidence="13" type="ORF">LTR24_006922</name>
</gene>
<dbReference type="Proteomes" id="UP001345013">
    <property type="component" value="Unassembled WGS sequence"/>
</dbReference>
<dbReference type="PANTHER" id="PTHR11055:SF1">
    <property type="entry name" value="PAPS SYNTHETASE, ISOFORM D"/>
    <property type="match status" value="1"/>
</dbReference>
<dbReference type="EC" id="2.7.1.25" evidence="4 11"/>
<protein>
    <recommendedName>
        <fullName evidence="5 11">Adenylyl-sulfate kinase</fullName>
        <ecNumber evidence="4 11">2.7.1.25</ecNumber>
    </recommendedName>
</protein>
<organism evidence="13 14">
    <name type="scientific">Lithohypha guttulata</name>
    <dbReference type="NCBI Taxonomy" id="1690604"/>
    <lineage>
        <taxon>Eukaryota</taxon>
        <taxon>Fungi</taxon>
        <taxon>Dikarya</taxon>
        <taxon>Ascomycota</taxon>
        <taxon>Pezizomycotina</taxon>
        <taxon>Eurotiomycetes</taxon>
        <taxon>Chaetothyriomycetidae</taxon>
        <taxon>Chaetothyriales</taxon>
        <taxon>Trichomeriaceae</taxon>
        <taxon>Lithohypha</taxon>
    </lineage>
</organism>
<comment type="caution">
    <text evidence="13">The sequence shown here is derived from an EMBL/GenBank/DDBJ whole genome shotgun (WGS) entry which is preliminary data.</text>
</comment>
<keyword evidence="8 11" id="KW-0418">Kinase</keyword>
<dbReference type="NCBIfam" id="TIGR00455">
    <property type="entry name" value="apsK"/>
    <property type="match status" value="1"/>
</dbReference>